<dbReference type="RefSeq" id="WP_114066423.1">
    <property type="nucleotide sequence ID" value="NZ_CP030850.1"/>
</dbReference>
<sequence>MKILTKPENFAFTNHFNKSLLKSRIEMMNKSKSKWLGVGKYFLFVGMLWICAAFTKPYRAEIAAKIVGEVPELNVVFEKQNPPLTQLNDFVLEAPPKPVSSTKYVIYKENRLYWVVTPKVTFKDLAAIQQEFKKVGGVFFVKQMKYDPLGFYLTEISIQTSYLKGGGVGSTDDLKAVDKPIAAFGGWIDTKKHSLGISDNSHDPIFNSIAQEDKKEIEKWINDHAADYNKSKKEEKNREEDALLKDIRSNFYKNPLKAANGFTKFGQEALRYIYQTGARNRIYFVEEGALRVENLYTTSHFLIDNQPSTLQQAEQLKFDNIRTIGCSVVYTDSTRQSAQRTIAIITHNYSHENPH</sequence>
<protein>
    <submittedName>
        <fullName evidence="1">Uncharacterized protein</fullName>
    </submittedName>
</protein>
<organism evidence="1 2">
    <name type="scientific">Runella rosea</name>
    <dbReference type="NCBI Taxonomy" id="2259595"/>
    <lineage>
        <taxon>Bacteria</taxon>
        <taxon>Pseudomonadati</taxon>
        <taxon>Bacteroidota</taxon>
        <taxon>Cytophagia</taxon>
        <taxon>Cytophagales</taxon>
        <taxon>Spirosomataceae</taxon>
        <taxon>Runella</taxon>
    </lineage>
</organism>
<gene>
    <name evidence="1" type="ORF">DR864_07765</name>
</gene>
<reference evidence="1 2" key="1">
    <citation type="submission" date="2018-07" db="EMBL/GenBank/DDBJ databases">
        <title>Genome sequencing of Runella.</title>
        <authorList>
            <person name="Baek M.-G."/>
            <person name="Yi H."/>
        </authorList>
    </citation>
    <scope>NUCLEOTIDE SEQUENCE [LARGE SCALE GENOMIC DNA]</scope>
    <source>
        <strain evidence="1 2">HYN0085</strain>
    </source>
</reference>
<evidence type="ECO:0000313" key="1">
    <source>
        <dbReference type="EMBL" id="AXE17638.1"/>
    </source>
</evidence>
<name>A0A344TG67_9BACT</name>
<dbReference type="AlphaFoldDB" id="A0A344TG67"/>
<dbReference type="KEGG" id="run:DR864_07765"/>
<proteinExistence type="predicted"/>
<accession>A0A344TG67</accession>
<dbReference type="Proteomes" id="UP000251993">
    <property type="component" value="Chromosome"/>
</dbReference>
<dbReference type="EMBL" id="CP030850">
    <property type="protein sequence ID" value="AXE17638.1"/>
    <property type="molecule type" value="Genomic_DNA"/>
</dbReference>
<evidence type="ECO:0000313" key="2">
    <source>
        <dbReference type="Proteomes" id="UP000251993"/>
    </source>
</evidence>
<dbReference type="OrthoDB" id="927746at2"/>
<keyword evidence="2" id="KW-1185">Reference proteome</keyword>